<accession>A0A7W9UXD0</accession>
<reference evidence="1 2" key="1">
    <citation type="submission" date="2020-08" db="EMBL/GenBank/DDBJ databases">
        <title>Genomic Encyclopedia of Type Strains, Phase III (KMG-III): the genomes of soil and plant-associated and newly described type strains.</title>
        <authorList>
            <person name="Whitman W."/>
        </authorList>
    </citation>
    <scope>NUCLEOTIDE SEQUENCE [LARGE SCALE GENOMIC DNA]</scope>
    <source>
        <strain evidence="1 2">CECT 8305</strain>
    </source>
</reference>
<dbReference type="AlphaFoldDB" id="A0A7W9UXD0"/>
<evidence type="ECO:0000313" key="1">
    <source>
        <dbReference type="EMBL" id="MBB5934487.1"/>
    </source>
</evidence>
<organism evidence="1 2">
    <name type="scientific">Streptomyces zagrosensis</name>
    <dbReference type="NCBI Taxonomy" id="1042984"/>
    <lineage>
        <taxon>Bacteria</taxon>
        <taxon>Bacillati</taxon>
        <taxon>Actinomycetota</taxon>
        <taxon>Actinomycetes</taxon>
        <taxon>Kitasatosporales</taxon>
        <taxon>Streptomycetaceae</taxon>
        <taxon>Streptomyces</taxon>
    </lineage>
</organism>
<comment type="caution">
    <text evidence="1">The sequence shown here is derived from an EMBL/GenBank/DDBJ whole genome shotgun (WGS) entry which is preliminary data.</text>
</comment>
<sequence length="101" mass="11572">MTTNPTPHNDGEQDELHRYELTVSMNWVIRTCQDIIRNHSHRTFWTPTGSAEGAASTDHLIRSAREDVLSRLQAHLDGAQAILAAIEHERAKRHPEPRRDE</sequence>
<name>A0A7W9UXD0_9ACTN</name>
<keyword evidence="2" id="KW-1185">Reference proteome</keyword>
<protein>
    <submittedName>
        <fullName evidence="1">Uncharacterized protein</fullName>
    </submittedName>
</protein>
<gene>
    <name evidence="1" type="ORF">FHS42_001534</name>
</gene>
<dbReference type="Proteomes" id="UP000588098">
    <property type="component" value="Unassembled WGS sequence"/>
</dbReference>
<evidence type="ECO:0000313" key="2">
    <source>
        <dbReference type="Proteomes" id="UP000588098"/>
    </source>
</evidence>
<proteinExistence type="predicted"/>
<dbReference type="EMBL" id="JACHJL010000003">
    <property type="protein sequence ID" value="MBB5934487.1"/>
    <property type="molecule type" value="Genomic_DNA"/>
</dbReference>
<dbReference type="RefSeq" id="WP_184570023.1">
    <property type="nucleotide sequence ID" value="NZ_JACHJL010000003.1"/>
</dbReference>